<dbReference type="AlphaFoldDB" id="M1ZNE2"/>
<feature type="non-terminal residue" evidence="1">
    <location>
        <position position="1"/>
    </location>
</feature>
<gene>
    <name evidence="1" type="ORF">CFSAN001627_26383</name>
</gene>
<sequence>GCYCRLWNIDYKFRNNLQSPIYIEAYTSNGNVVFNLYSK</sequence>
<dbReference type="EMBL" id="AMXI01001667">
    <property type="protein sequence ID" value="EKN36655.1"/>
    <property type="molecule type" value="Genomic_DNA"/>
</dbReference>
<protein>
    <submittedName>
        <fullName evidence="1">VanW-like family protein</fullName>
    </submittedName>
</protein>
<dbReference type="Proteomes" id="UP000011944">
    <property type="component" value="Unassembled WGS sequence"/>
</dbReference>
<reference evidence="1 2" key="1">
    <citation type="submission" date="2012-10" db="EMBL/GenBank/DDBJ databases">
        <authorList>
            <person name="Strain E.A."/>
            <person name="Brown E."/>
            <person name="Allard M.W."/>
            <person name="Gonzalez-Escalona N."/>
            <person name="Timme R."/>
        </authorList>
    </citation>
    <scope>NUCLEOTIDE SEQUENCE [LARGE SCALE GENOMIC DNA]</scope>
    <source>
        <strain evidence="1 2">CFSAN001627</strain>
    </source>
</reference>
<comment type="caution">
    <text evidence="1">The sequence shown here is derived from an EMBL/GenBank/DDBJ whole genome shotgun (WGS) entry which is preliminary data.</text>
</comment>
<reference evidence="1 2" key="2">
    <citation type="submission" date="2013-03" db="EMBL/GenBank/DDBJ databases">
        <title>Diversity in Clostridium botulinum.</title>
        <authorList>
            <person name="Timme R.E."/>
            <person name="Allard M."/>
            <person name="Luo Y."/>
            <person name="Strain E."/>
            <person name="Gonzalez-Escalona N."/>
            <person name="Brown E."/>
        </authorList>
    </citation>
    <scope>NUCLEOTIDE SEQUENCE [LARGE SCALE GENOMIC DNA]</scope>
    <source>
        <strain evidence="1 2">CFSAN001627</strain>
    </source>
</reference>
<proteinExistence type="predicted"/>
<organism evidence="1 2">
    <name type="scientific">Clostridium botulinum CFSAN001627</name>
    <dbReference type="NCBI Taxonomy" id="1232189"/>
    <lineage>
        <taxon>Bacteria</taxon>
        <taxon>Bacillati</taxon>
        <taxon>Bacillota</taxon>
        <taxon>Clostridia</taxon>
        <taxon>Eubacteriales</taxon>
        <taxon>Clostridiaceae</taxon>
        <taxon>Clostridium</taxon>
    </lineage>
</organism>
<accession>M1ZNE2</accession>
<evidence type="ECO:0000313" key="1">
    <source>
        <dbReference type="EMBL" id="EKN36655.1"/>
    </source>
</evidence>
<evidence type="ECO:0000313" key="2">
    <source>
        <dbReference type="Proteomes" id="UP000011944"/>
    </source>
</evidence>
<name>M1ZNE2_CLOBO</name>